<proteinExistence type="predicted"/>
<evidence type="ECO:0000259" key="1">
    <source>
        <dbReference type="PROSITE" id="PS50041"/>
    </source>
</evidence>
<gene>
    <name evidence="3" type="primary">LOC106819955</name>
</gene>
<name>A0ABM1F6D4_PRICU</name>
<accession>A0ABM1F6D4</accession>
<keyword evidence="2" id="KW-1185">Reference proteome</keyword>
<dbReference type="InterPro" id="IPR016187">
    <property type="entry name" value="CTDL_fold"/>
</dbReference>
<reference evidence="3" key="1">
    <citation type="submission" date="2025-08" db="UniProtKB">
        <authorList>
            <consortium name="RefSeq"/>
        </authorList>
    </citation>
    <scope>IDENTIFICATION</scope>
</reference>
<protein>
    <submittedName>
        <fullName evidence="3">Uncharacterized protein LOC106819955</fullName>
    </submittedName>
</protein>
<dbReference type="InterPro" id="IPR001304">
    <property type="entry name" value="C-type_lectin-like"/>
</dbReference>
<dbReference type="GeneID" id="106819955"/>
<evidence type="ECO:0000313" key="3">
    <source>
        <dbReference type="RefSeq" id="XP_014680005.1"/>
    </source>
</evidence>
<dbReference type="Gene3D" id="3.10.100.10">
    <property type="entry name" value="Mannose-Binding Protein A, subunit A"/>
    <property type="match status" value="1"/>
</dbReference>
<dbReference type="CDD" id="cd00037">
    <property type="entry name" value="CLECT"/>
    <property type="match status" value="1"/>
</dbReference>
<dbReference type="Pfam" id="PF00059">
    <property type="entry name" value="Lectin_C"/>
    <property type="match status" value="1"/>
</dbReference>
<feature type="domain" description="C-type lectin" evidence="1">
    <location>
        <begin position="1"/>
        <end position="111"/>
    </location>
</feature>
<sequence length="327" mass="35693">MDDCFSPLKNKTTWTLAREQCREAGGRIATPSDARTELHLRYHVQDGDPGTWIGLLSEPGRNGSTGYSWVDMSGGSSAVPFHRFSNSSWRRTQLETDVCALVPASPIVPWEFAGSCLSTDYYYACQHSAVKPPGDPGTWIGLLSEPGRNGSTGYSWVDMSGGSSAVPFHRFSNSIIEDQLETDVCAFVSASPIVPWEFAGSCLSTDYYYACQHSAVKPPDALLHLYVDMGSPTPSAAADAPIVHITARDFMHESIEISPRITCSFRHAHREFPIKWVKDGLEIDQPNPPPGVTVVSEALLSIVRTNKLVCWRISQKGGSSGVLSIPE</sequence>
<dbReference type="SUPFAM" id="SSF56436">
    <property type="entry name" value="C-type lectin-like"/>
    <property type="match status" value="1"/>
</dbReference>
<feature type="non-terminal residue" evidence="3">
    <location>
        <position position="327"/>
    </location>
</feature>
<dbReference type="PROSITE" id="PS50041">
    <property type="entry name" value="C_TYPE_LECTIN_2"/>
    <property type="match status" value="1"/>
</dbReference>
<organism evidence="2 3">
    <name type="scientific">Priapulus caudatus</name>
    <name type="common">Priapulid worm</name>
    <dbReference type="NCBI Taxonomy" id="37621"/>
    <lineage>
        <taxon>Eukaryota</taxon>
        <taxon>Metazoa</taxon>
        <taxon>Ecdysozoa</taxon>
        <taxon>Scalidophora</taxon>
        <taxon>Priapulida</taxon>
        <taxon>Priapulimorpha</taxon>
        <taxon>Priapulimorphida</taxon>
        <taxon>Priapulidae</taxon>
        <taxon>Priapulus</taxon>
    </lineage>
</organism>
<dbReference type="Proteomes" id="UP000695022">
    <property type="component" value="Unplaced"/>
</dbReference>
<dbReference type="InterPro" id="IPR016186">
    <property type="entry name" value="C-type_lectin-like/link_sf"/>
</dbReference>
<dbReference type="RefSeq" id="XP_014680005.1">
    <property type="nucleotide sequence ID" value="XM_014824519.1"/>
</dbReference>
<evidence type="ECO:0000313" key="2">
    <source>
        <dbReference type="Proteomes" id="UP000695022"/>
    </source>
</evidence>